<keyword evidence="3 8" id="KW-0378">Hydrolase</keyword>
<evidence type="ECO:0000256" key="4">
    <source>
        <dbReference type="ARBA" id="ARBA00023043"/>
    </source>
</evidence>
<feature type="short sequence motif" description="DGA/G" evidence="8">
    <location>
        <begin position="635"/>
        <end position="637"/>
    </location>
</feature>
<feature type="repeat" description="ANK" evidence="7">
    <location>
        <begin position="347"/>
        <end position="379"/>
    </location>
</feature>
<evidence type="ECO:0000256" key="5">
    <source>
        <dbReference type="ARBA" id="ARBA00023098"/>
    </source>
</evidence>
<dbReference type="GO" id="GO:2000304">
    <property type="term" value="P:positive regulation of ceramide biosynthetic process"/>
    <property type="evidence" value="ECO:0007669"/>
    <property type="project" value="TreeGrafter"/>
</dbReference>
<feature type="short sequence motif" description="GXGXXG" evidence="8">
    <location>
        <begin position="473"/>
        <end position="478"/>
    </location>
</feature>
<comment type="catalytic activity">
    <reaction evidence="6">
        <text>a 1,2-diacyl-sn-glycero-3-phosphocholine + H2O = a 1-acyl-sn-glycero-3-phosphocholine + a fatty acid + H(+)</text>
        <dbReference type="Rhea" id="RHEA:15801"/>
        <dbReference type="ChEBI" id="CHEBI:15377"/>
        <dbReference type="ChEBI" id="CHEBI:15378"/>
        <dbReference type="ChEBI" id="CHEBI:28868"/>
        <dbReference type="ChEBI" id="CHEBI:57643"/>
        <dbReference type="ChEBI" id="CHEBI:58168"/>
        <dbReference type="EC" id="3.1.1.4"/>
    </reaction>
    <physiologicalReaction direction="left-to-right" evidence="6">
        <dbReference type="Rhea" id="RHEA:15802"/>
    </physiologicalReaction>
</comment>
<dbReference type="PROSITE" id="PS50297">
    <property type="entry name" value="ANK_REP_REGION"/>
    <property type="match status" value="1"/>
</dbReference>
<dbReference type="OrthoDB" id="10021675at2759"/>
<proteinExistence type="predicted"/>
<dbReference type="InterPro" id="IPR047148">
    <property type="entry name" value="PLPL9"/>
</dbReference>
<dbReference type="InterPro" id="IPR002110">
    <property type="entry name" value="Ankyrin_rpt"/>
</dbReference>
<evidence type="ECO:0000256" key="7">
    <source>
        <dbReference type="PROSITE-ProRule" id="PRU00023"/>
    </source>
</evidence>
<sequence>MDGLFRTIVGGIFNATQIFQPYKVQAVTPDTFSSSPVDTDGSVSLYRRNGSLEAVLRLPRSHSKLYSLFRLKDDGEAYAQFRCYARRLEELTSFATTPMDVNLLQEICDCLREKPSWSAAHVAAYVGFDEAFHDQCMRSKVNEPSDFTKLSPLMVAVQAKQDKCVTKLLHCGATLKSQDKDGNTVFHYAVESTVDIIEILSKYPYSREMINCKNNKRETAIGLSCLKNLSTFTEALLHAGADPCISNGTFFPIHAALKTGDLKSVELLCKNNAYQMDLHDSKYGGYPIHWARTEEAISLLNQYKCDINAVTSVTQHSALHVMILKDRIDCAMALLCLGANTNLQDKELNTVLHLSVMIGNIDLVRALVIFGSNVNLRNKKHQTARHIASTSSSAQSGEILYVLHECGAVRCNPDMSGCMRGCVAEGTFNGAAKQKSRDSIDVDAFCEEMMNSKIIHETTYHPARGKKVLCLDGGGIRGLVLIQLLIEIERRVQRPIRECFDWIGGTSTGGILALAIAHGKSLQYCKGLYFRMKDEVFYGKRPYSSENLEKILKKEFGEHTTMDSITHPKVIVTAVLANRMPPKLHLFRNYIPLSFFPEDETDSVITRIYEQKVWHAARCSGAAPTFFRPSGLFLDGGLMSNNPTLDVLAEINQYNLGLEQNNMPSEHLGLVVSLGTGRPPTVPIKSVDVFRPDSLLDVARCAAGVSTLGNLILSQVTNTDDRPVLQARSWCNMLKVPYFRFNPQLSEDIQLDCHDSKVIVNMLWETQSYIVANSARIQTLVDFLKK</sequence>
<dbReference type="SMART" id="SM00248">
    <property type="entry name" value="ANK"/>
    <property type="match status" value="6"/>
</dbReference>
<gene>
    <name evidence="10" type="ORF">SPHA_15443</name>
</gene>
<feature type="short sequence motif" description="GXSXG" evidence="8">
    <location>
        <begin position="505"/>
        <end position="509"/>
    </location>
</feature>
<keyword evidence="4 7" id="KW-0040">ANK repeat</keyword>
<dbReference type="PANTHER" id="PTHR24139:SF34">
    <property type="entry name" value="85_88 KDA CALCIUM-INDEPENDENT PHOSPHOLIPASE A2"/>
    <property type="match status" value="1"/>
</dbReference>
<dbReference type="Pfam" id="PF01734">
    <property type="entry name" value="Patatin"/>
    <property type="match status" value="1"/>
</dbReference>
<keyword evidence="11" id="KW-1185">Reference proteome</keyword>
<feature type="domain" description="PNPLA" evidence="9">
    <location>
        <begin position="469"/>
        <end position="648"/>
    </location>
</feature>
<keyword evidence="5 8" id="KW-0443">Lipid metabolism</keyword>
<evidence type="ECO:0000256" key="3">
    <source>
        <dbReference type="ARBA" id="ARBA00022801"/>
    </source>
</evidence>
<reference evidence="10" key="1">
    <citation type="submission" date="2021-01" db="EMBL/GenBank/DDBJ databases">
        <authorList>
            <person name="Li R."/>
            <person name="Bekaert M."/>
        </authorList>
    </citation>
    <scope>NUCLEOTIDE SEQUENCE</scope>
    <source>
        <strain evidence="10">Farmed</strain>
    </source>
</reference>
<feature type="active site" description="Proton acceptor" evidence="8">
    <location>
        <position position="635"/>
    </location>
</feature>
<dbReference type="InterPro" id="IPR002641">
    <property type="entry name" value="PNPLA_dom"/>
</dbReference>
<protein>
    <recommendedName>
        <fullName evidence="1">phospholipase A2</fullName>
        <ecNumber evidence="1">3.1.1.4</ecNumber>
    </recommendedName>
</protein>
<dbReference type="SUPFAM" id="SSF52151">
    <property type="entry name" value="FabD/lysophospholipase-like"/>
    <property type="match status" value="1"/>
</dbReference>
<dbReference type="InterPro" id="IPR016035">
    <property type="entry name" value="Acyl_Trfase/lysoPLipase"/>
</dbReference>
<keyword evidence="8" id="KW-0442">Lipid degradation</keyword>
<dbReference type="EMBL" id="CAHIKZ030000535">
    <property type="protein sequence ID" value="CAE1178742.1"/>
    <property type="molecule type" value="Genomic_DNA"/>
</dbReference>
<evidence type="ECO:0000259" key="9">
    <source>
        <dbReference type="PROSITE" id="PS51635"/>
    </source>
</evidence>
<name>A0A812BBR6_ACAPH</name>
<dbReference type="GO" id="GO:0052816">
    <property type="term" value="F:long-chain fatty acyl-CoA hydrolase activity"/>
    <property type="evidence" value="ECO:0007669"/>
    <property type="project" value="TreeGrafter"/>
</dbReference>
<evidence type="ECO:0000256" key="6">
    <source>
        <dbReference type="ARBA" id="ARBA00023422"/>
    </source>
</evidence>
<dbReference type="PANTHER" id="PTHR24139">
    <property type="entry name" value="CALCIUM-INDEPENDENT PHOSPHOLIPASE A2"/>
    <property type="match status" value="1"/>
</dbReference>
<dbReference type="EC" id="3.1.1.4" evidence="1"/>
<evidence type="ECO:0000256" key="2">
    <source>
        <dbReference type="ARBA" id="ARBA00022737"/>
    </source>
</evidence>
<dbReference type="Gene3D" id="1.25.40.20">
    <property type="entry name" value="Ankyrin repeat-containing domain"/>
    <property type="match status" value="2"/>
</dbReference>
<accession>A0A812BBR6</accession>
<feature type="active site" description="Nucleophile" evidence="8">
    <location>
        <position position="507"/>
    </location>
</feature>
<dbReference type="AlphaFoldDB" id="A0A812BBR6"/>
<dbReference type="PROSITE" id="PS51635">
    <property type="entry name" value="PNPLA"/>
    <property type="match status" value="1"/>
</dbReference>
<evidence type="ECO:0000313" key="10">
    <source>
        <dbReference type="EMBL" id="CAE1178742.1"/>
    </source>
</evidence>
<dbReference type="GO" id="GO:0016042">
    <property type="term" value="P:lipid catabolic process"/>
    <property type="evidence" value="ECO:0007669"/>
    <property type="project" value="UniProtKB-UniRule"/>
</dbReference>
<dbReference type="CDD" id="cd07212">
    <property type="entry name" value="Pat_PNPLA9"/>
    <property type="match status" value="1"/>
</dbReference>
<dbReference type="Gene3D" id="3.40.1090.10">
    <property type="entry name" value="Cytosolic phospholipase A2 catalytic domain"/>
    <property type="match status" value="1"/>
</dbReference>
<organism evidence="10 11">
    <name type="scientific">Acanthosepion pharaonis</name>
    <name type="common">Pharaoh cuttlefish</name>
    <name type="synonym">Sepia pharaonis</name>
    <dbReference type="NCBI Taxonomy" id="158019"/>
    <lineage>
        <taxon>Eukaryota</taxon>
        <taxon>Metazoa</taxon>
        <taxon>Spiralia</taxon>
        <taxon>Lophotrochozoa</taxon>
        <taxon>Mollusca</taxon>
        <taxon>Cephalopoda</taxon>
        <taxon>Coleoidea</taxon>
        <taxon>Decapodiformes</taxon>
        <taxon>Sepiida</taxon>
        <taxon>Sepiina</taxon>
        <taxon>Sepiidae</taxon>
        <taxon>Acanthosepion</taxon>
    </lineage>
</organism>
<comment type="caution">
    <text evidence="10">The sequence shown here is derived from an EMBL/GenBank/DDBJ whole genome shotgun (WGS) entry which is preliminary data.</text>
</comment>
<keyword evidence="2" id="KW-0677">Repeat</keyword>
<evidence type="ECO:0000256" key="1">
    <source>
        <dbReference type="ARBA" id="ARBA00013278"/>
    </source>
</evidence>
<dbReference type="GO" id="GO:0005739">
    <property type="term" value="C:mitochondrion"/>
    <property type="evidence" value="ECO:0007669"/>
    <property type="project" value="TreeGrafter"/>
</dbReference>
<dbReference type="SUPFAM" id="SSF48403">
    <property type="entry name" value="Ankyrin repeat"/>
    <property type="match status" value="1"/>
</dbReference>
<dbReference type="PROSITE" id="PS50088">
    <property type="entry name" value="ANK_REPEAT"/>
    <property type="match status" value="1"/>
</dbReference>
<evidence type="ECO:0000256" key="8">
    <source>
        <dbReference type="PROSITE-ProRule" id="PRU01161"/>
    </source>
</evidence>
<dbReference type="GO" id="GO:0047499">
    <property type="term" value="F:calcium-independent phospholipase A2 activity"/>
    <property type="evidence" value="ECO:0007669"/>
    <property type="project" value="InterPro"/>
</dbReference>
<evidence type="ECO:0000313" key="11">
    <source>
        <dbReference type="Proteomes" id="UP000597762"/>
    </source>
</evidence>
<dbReference type="InterPro" id="IPR036770">
    <property type="entry name" value="Ankyrin_rpt-contain_sf"/>
</dbReference>
<dbReference type="Pfam" id="PF12796">
    <property type="entry name" value="Ank_2"/>
    <property type="match status" value="2"/>
</dbReference>
<dbReference type="Proteomes" id="UP000597762">
    <property type="component" value="Unassembled WGS sequence"/>
</dbReference>